<evidence type="ECO:0000256" key="9">
    <source>
        <dbReference type="SAM" id="MobiDB-lite"/>
    </source>
</evidence>
<feature type="domain" description="RING-type" evidence="10">
    <location>
        <begin position="51"/>
        <end position="262"/>
    </location>
</feature>
<evidence type="ECO:0000259" key="10">
    <source>
        <dbReference type="PROSITE" id="PS51873"/>
    </source>
</evidence>
<keyword evidence="6" id="KW-0863">Zinc-finger</keyword>
<keyword evidence="3" id="KW-0808">Transferase</keyword>
<dbReference type="PROSITE" id="PS00518">
    <property type="entry name" value="ZF_RING_1"/>
    <property type="match status" value="1"/>
</dbReference>
<dbReference type="Proteomes" id="UP001174934">
    <property type="component" value="Unassembled WGS sequence"/>
</dbReference>
<evidence type="ECO:0000256" key="1">
    <source>
        <dbReference type="ARBA" id="ARBA00001798"/>
    </source>
</evidence>
<dbReference type="EC" id="2.3.2.31" evidence="2"/>
<feature type="region of interest" description="Disordered" evidence="9">
    <location>
        <begin position="1"/>
        <end position="26"/>
    </location>
</feature>
<dbReference type="GO" id="GO:0061630">
    <property type="term" value="F:ubiquitin protein ligase activity"/>
    <property type="evidence" value="ECO:0007669"/>
    <property type="project" value="UniProtKB-EC"/>
</dbReference>
<dbReference type="Pfam" id="PF01485">
    <property type="entry name" value="IBR"/>
    <property type="match status" value="1"/>
</dbReference>
<evidence type="ECO:0000256" key="3">
    <source>
        <dbReference type="ARBA" id="ARBA00022679"/>
    </source>
</evidence>
<evidence type="ECO:0000256" key="6">
    <source>
        <dbReference type="ARBA" id="ARBA00022771"/>
    </source>
</evidence>
<dbReference type="GO" id="GO:0016567">
    <property type="term" value="P:protein ubiquitination"/>
    <property type="evidence" value="ECO:0007669"/>
    <property type="project" value="InterPro"/>
</dbReference>
<sequence length="262" mass="29187">MSTYSTKSSVNTNRRHLHPHHETTYPHQEPFVPVHARIFLSGKAETVTKTITKTCNACYNSDIPVISLPCHHHYCPDCLYTFIRSCIKDKRPVKCCGKLYIWDARGSEYKKLFPRQVHTLLAIEADNAVPAGYCAAPTCSAIIPRGNIMSIIGKCPKCAKKSCLKCQINIPDRGHGHGLLAGKSSCMNMEGQMKLLLAVSKKNLWKQCPSCNTMVERVYGCSVIECTCGMSFCYKCGGSLLRRVGQWGDGKCRCRSKNCIVM</sequence>
<dbReference type="GO" id="GO:0008270">
    <property type="term" value="F:zinc ion binding"/>
    <property type="evidence" value="ECO:0007669"/>
    <property type="project" value="UniProtKB-KW"/>
</dbReference>
<feature type="compositionally biased region" description="Polar residues" evidence="9">
    <location>
        <begin position="1"/>
        <end position="12"/>
    </location>
</feature>
<evidence type="ECO:0000256" key="4">
    <source>
        <dbReference type="ARBA" id="ARBA00022723"/>
    </source>
</evidence>
<dbReference type="InterPro" id="IPR002867">
    <property type="entry name" value="IBR_dom"/>
</dbReference>
<dbReference type="InterPro" id="IPR031127">
    <property type="entry name" value="E3_UB_ligase_RBR"/>
</dbReference>
<keyword evidence="4" id="KW-0479">Metal-binding</keyword>
<keyword evidence="5" id="KW-0677">Repeat</keyword>
<dbReference type="SUPFAM" id="SSF57850">
    <property type="entry name" value="RING/U-box"/>
    <property type="match status" value="2"/>
</dbReference>
<comment type="caution">
    <text evidence="11">The sequence shown here is derived from an EMBL/GenBank/DDBJ whole genome shotgun (WGS) entry which is preliminary data.</text>
</comment>
<dbReference type="PANTHER" id="PTHR11685">
    <property type="entry name" value="RBR FAMILY RING FINGER AND IBR DOMAIN-CONTAINING"/>
    <property type="match status" value="1"/>
</dbReference>
<organism evidence="11 12">
    <name type="scientific">Bombardia bombarda</name>
    <dbReference type="NCBI Taxonomy" id="252184"/>
    <lineage>
        <taxon>Eukaryota</taxon>
        <taxon>Fungi</taxon>
        <taxon>Dikarya</taxon>
        <taxon>Ascomycota</taxon>
        <taxon>Pezizomycotina</taxon>
        <taxon>Sordariomycetes</taxon>
        <taxon>Sordariomycetidae</taxon>
        <taxon>Sordariales</taxon>
        <taxon>Lasiosphaeriaceae</taxon>
        <taxon>Bombardia</taxon>
    </lineage>
</organism>
<dbReference type="InterPro" id="IPR017907">
    <property type="entry name" value="Znf_RING_CS"/>
</dbReference>
<dbReference type="AlphaFoldDB" id="A0AA40C7T2"/>
<evidence type="ECO:0000256" key="7">
    <source>
        <dbReference type="ARBA" id="ARBA00022786"/>
    </source>
</evidence>
<keyword evidence="8" id="KW-0862">Zinc</keyword>
<evidence type="ECO:0000256" key="5">
    <source>
        <dbReference type="ARBA" id="ARBA00022737"/>
    </source>
</evidence>
<keyword evidence="7" id="KW-0833">Ubl conjugation pathway</keyword>
<gene>
    <name evidence="11" type="ORF">B0T17DRAFT_522521</name>
</gene>
<evidence type="ECO:0000256" key="8">
    <source>
        <dbReference type="ARBA" id="ARBA00022833"/>
    </source>
</evidence>
<dbReference type="InterPro" id="IPR044066">
    <property type="entry name" value="TRIAD_supradom"/>
</dbReference>
<protein>
    <recommendedName>
        <fullName evidence="2">RBR-type E3 ubiquitin transferase</fullName>
        <ecNumber evidence="2">2.3.2.31</ecNumber>
    </recommendedName>
</protein>
<name>A0AA40C7T2_9PEZI</name>
<evidence type="ECO:0000313" key="11">
    <source>
        <dbReference type="EMBL" id="KAK0628357.1"/>
    </source>
</evidence>
<evidence type="ECO:0000256" key="2">
    <source>
        <dbReference type="ARBA" id="ARBA00012251"/>
    </source>
</evidence>
<evidence type="ECO:0000313" key="12">
    <source>
        <dbReference type="Proteomes" id="UP001174934"/>
    </source>
</evidence>
<keyword evidence="12" id="KW-1185">Reference proteome</keyword>
<dbReference type="Gene3D" id="1.20.120.1750">
    <property type="match status" value="1"/>
</dbReference>
<proteinExistence type="predicted"/>
<reference evidence="11" key="1">
    <citation type="submission" date="2023-06" db="EMBL/GenBank/DDBJ databases">
        <title>Genome-scale phylogeny and comparative genomics of the fungal order Sordariales.</title>
        <authorList>
            <consortium name="Lawrence Berkeley National Laboratory"/>
            <person name="Hensen N."/>
            <person name="Bonometti L."/>
            <person name="Westerberg I."/>
            <person name="Brannstrom I.O."/>
            <person name="Guillou S."/>
            <person name="Cros-Aarteil S."/>
            <person name="Calhoun S."/>
            <person name="Haridas S."/>
            <person name="Kuo A."/>
            <person name="Mondo S."/>
            <person name="Pangilinan J."/>
            <person name="Riley R."/>
            <person name="LaButti K."/>
            <person name="Andreopoulos B."/>
            <person name="Lipzen A."/>
            <person name="Chen C."/>
            <person name="Yanf M."/>
            <person name="Daum C."/>
            <person name="Ng V."/>
            <person name="Clum A."/>
            <person name="Steindorff A."/>
            <person name="Ohm R."/>
            <person name="Martin F."/>
            <person name="Silar P."/>
            <person name="Natvig D."/>
            <person name="Lalanne C."/>
            <person name="Gautier V."/>
            <person name="Ament-velasquez S.L."/>
            <person name="Kruys A."/>
            <person name="Hutchinson M.I."/>
            <person name="Powell A.J."/>
            <person name="Barry K."/>
            <person name="Miller A.N."/>
            <person name="Grigoriev I.V."/>
            <person name="Debuchy R."/>
            <person name="Gladieux P."/>
            <person name="Thoren M.H."/>
            <person name="Johannesson H."/>
        </authorList>
    </citation>
    <scope>NUCLEOTIDE SEQUENCE</scope>
    <source>
        <strain evidence="11">SMH3391-2</strain>
    </source>
</reference>
<dbReference type="EMBL" id="JAULSR010000002">
    <property type="protein sequence ID" value="KAK0628357.1"/>
    <property type="molecule type" value="Genomic_DNA"/>
</dbReference>
<dbReference type="PROSITE" id="PS51873">
    <property type="entry name" value="TRIAD"/>
    <property type="match status" value="1"/>
</dbReference>
<comment type="catalytic activity">
    <reaction evidence="1">
        <text>[E2 ubiquitin-conjugating enzyme]-S-ubiquitinyl-L-cysteine + [acceptor protein]-L-lysine = [E2 ubiquitin-conjugating enzyme]-L-cysteine + [acceptor protein]-N(6)-ubiquitinyl-L-lysine.</text>
        <dbReference type="EC" id="2.3.2.31"/>
    </reaction>
</comment>
<accession>A0AA40C7T2</accession>